<sequence length="59" mass="7092">MCGWRLYITAFHFNGIIVQAQFIPVPLLKLEVLSSRHFYARDLNIFLYILPHFLIYLHK</sequence>
<name>A0ACB0Z8R8_MELEN</name>
<comment type="caution">
    <text evidence="1">The sequence shown here is derived from an EMBL/GenBank/DDBJ whole genome shotgun (WGS) entry which is preliminary data.</text>
</comment>
<protein>
    <submittedName>
        <fullName evidence="1">Uncharacterized protein</fullName>
    </submittedName>
</protein>
<accession>A0ACB0Z8R8</accession>
<reference evidence="1" key="1">
    <citation type="submission" date="2023-11" db="EMBL/GenBank/DDBJ databases">
        <authorList>
            <person name="Poullet M."/>
        </authorList>
    </citation>
    <scope>NUCLEOTIDE SEQUENCE</scope>
    <source>
        <strain evidence="1">E1834</strain>
    </source>
</reference>
<gene>
    <name evidence="1" type="ORF">MENTE1834_LOCUS22084</name>
</gene>
<keyword evidence="2" id="KW-1185">Reference proteome</keyword>
<evidence type="ECO:0000313" key="1">
    <source>
        <dbReference type="EMBL" id="CAK5075290.1"/>
    </source>
</evidence>
<proteinExistence type="predicted"/>
<dbReference type="EMBL" id="CAVMJV010000028">
    <property type="protein sequence ID" value="CAK5075290.1"/>
    <property type="molecule type" value="Genomic_DNA"/>
</dbReference>
<evidence type="ECO:0000313" key="2">
    <source>
        <dbReference type="Proteomes" id="UP001497535"/>
    </source>
</evidence>
<dbReference type="Proteomes" id="UP001497535">
    <property type="component" value="Unassembled WGS sequence"/>
</dbReference>
<organism evidence="1 2">
    <name type="scientific">Meloidogyne enterolobii</name>
    <name type="common">Root-knot nematode worm</name>
    <name type="synonym">Meloidogyne mayaguensis</name>
    <dbReference type="NCBI Taxonomy" id="390850"/>
    <lineage>
        <taxon>Eukaryota</taxon>
        <taxon>Metazoa</taxon>
        <taxon>Ecdysozoa</taxon>
        <taxon>Nematoda</taxon>
        <taxon>Chromadorea</taxon>
        <taxon>Rhabditida</taxon>
        <taxon>Tylenchina</taxon>
        <taxon>Tylenchomorpha</taxon>
        <taxon>Tylenchoidea</taxon>
        <taxon>Meloidogynidae</taxon>
        <taxon>Meloidogyninae</taxon>
        <taxon>Meloidogyne</taxon>
    </lineage>
</organism>